<evidence type="ECO:0000256" key="8">
    <source>
        <dbReference type="ARBA" id="ARBA00022777"/>
    </source>
</evidence>
<dbReference type="GO" id="GO:0006235">
    <property type="term" value="P:dTTP biosynthetic process"/>
    <property type="evidence" value="ECO:0007669"/>
    <property type="project" value="TreeGrafter"/>
</dbReference>
<feature type="compositionally biased region" description="Polar residues" evidence="10">
    <location>
        <begin position="429"/>
        <end position="441"/>
    </location>
</feature>
<evidence type="ECO:0000256" key="7">
    <source>
        <dbReference type="ARBA" id="ARBA00022741"/>
    </source>
</evidence>
<evidence type="ECO:0000256" key="5">
    <source>
        <dbReference type="ARBA" id="ARBA00022679"/>
    </source>
</evidence>
<dbReference type="GO" id="GO:0005829">
    <property type="term" value="C:cytosol"/>
    <property type="evidence" value="ECO:0007669"/>
    <property type="project" value="TreeGrafter"/>
</dbReference>
<dbReference type="GO" id="GO:0004798">
    <property type="term" value="F:dTMP kinase activity"/>
    <property type="evidence" value="ECO:0007669"/>
    <property type="project" value="UniProtKB-EC"/>
</dbReference>
<evidence type="ECO:0000313" key="13">
    <source>
        <dbReference type="Proteomes" id="UP000019377"/>
    </source>
</evidence>
<evidence type="ECO:0000256" key="3">
    <source>
        <dbReference type="ARBA" id="ARBA00012980"/>
    </source>
</evidence>
<evidence type="ECO:0000259" key="11">
    <source>
        <dbReference type="Pfam" id="PF02223"/>
    </source>
</evidence>
<feature type="compositionally biased region" description="Polar residues" evidence="10">
    <location>
        <begin position="54"/>
        <end position="63"/>
    </location>
</feature>
<evidence type="ECO:0000256" key="9">
    <source>
        <dbReference type="ARBA" id="ARBA00022840"/>
    </source>
</evidence>
<comment type="pathway">
    <text evidence="1">Pyrimidine metabolism; dTTP biosynthesis.</text>
</comment>
<dbReference type="EC" id="2.7.4.9" evidence="3"/>
<dbReference type="Pfam" id="PF02223">
    <property type="entry name" value="Thymidylate_kin"/>
    <property type="match status" value="1"/>
</dbReference>
<protein>
    <recommendedName>
        <fullName evidence="4">Thymidylate kinase</fullName>
        <ecNumber evidence="3">2.7.4.9</ecNumber>
    </recommendedName>
</protein>
<feature type="domain" description="Thymidylate kinase-like" evidence="11">
    <location>
        <begin position="138"/>
        <end position="315"/>
    </location>
</feature>
<reference evidence="13" key="1">
    <citation type="journal article" date="2013" name="Genome Announc.">
        <title>Draft genome sequence of Pseudozyma brasiliensis sp. nov. strain GHG001, a high producer of endo-1,4-xylanase isolated from an insect pest of sugarcane.</title>
        <authorList>
            <person name="Oliveira J.V.D.C."/>
            <person name="dos Santos R.A.C."/>
            <person name="Borges T.A."/>
            <person name="Riano-Pachon D.M."/>
            <person name="Goldman G.H."/>
        </authorList>
    </citation>
    <scope>NUCLEOTIDE SEQUENCE [LARGE SCALE GENOMIC DNA]</scope>
    <source>
        <strain evidence="13">GHG001</strain>
    </source>
</reference>
<evidence type="ECO:0000256" key="6">
    <source>
        <dbReference type="ARBA" id="ARBA00022727"/>
    </source>
</evidence>
<comment type="similarity">
    <text evidence="2">Belongs to the thymidylate kinase family.</text>
</comment>
<dbReference type="OMA" id="WVTIDAS"/>
<dbReference type="InterPro" id="IPR018095">
    <property type="entry name" value="Thymidylate_kin_CS"/>
</dbReference>
<keyword evidence="9" id="KW-0067">ATP-binding</keyword>
<dbReference type="PANTHER" id="PTHR10344:SF1">
    <property type="entry name" value="THYMIDYLATE KINASE"/>
    <property type="match status" value="1"/>
</dbReference>
<keyword evidence="7" id="KW-0547">Nucleotide-binding</keyword>
<keyword evidence="13" id="KW-1185">Reference proteome</keyword>
<evidence type="ECO:0000256" key="2">
    <source>
        <dbReference type="ARBA" id="ARBA00009776"/>
    </source>
</evidence>
<feature type="region of interest" description="Disordered" evidence="10">
    <location>
        <begin position="94"/>
        <end position="125"/>
    </location>
</feature>
<dbReference type="PROSITE" id="PS01331">
    <property type="entry name" value="THYMIDYLATE_KINASE"/>
    <property type="match status" value="1"/>
</dbReference>
<feature type="compositionally biased region" description="Polar residues" evidence="10">
    <location>
        <begin position="733"/>
        <end position="751"/>
    </location>
</feature>
<evidence type="ECO:0000256" key="1">
    <source>
        <dbReference type="ARBA" id="ARBA00004992"/>
    </source>
</evidence>
<dbReference type="HAMAP" id="MF_00165">
    <property type="entry name" value="Thymidylate_kinase"/>
    <property type="match status" value="1"/>
</dbReference>
<dbReference type="FunFam" id="3.40.50.300:FF:000679">
    <property type="entry name" value="Thymidylate kinase"/>
    <property type="match status" value="1"/>
</dbReference>
<dbReference type="Gene3D" id="3.40.50.300">
    <property type="entry name" value="P-loop containing nucleotide triphosphate hydrolases"/>
    <property type="match status" value="1"/>
</dbReference>
<evidence type="ECO:0000256" key="10">
    <source>
        <dbReference type="SAM" id="MobiDB-lite"/>
    </source>
</evidence>
<dbReference type="eggNOG" id="KOG3327">
    <property type="taxonomic scope" value="Eukaryota"/>
</dbReference>
<feature type="region of interest" description="Disordered" evidence="10">
    <location>
        <begin position="51"/>
        <end position="79"/>
    </location>
</feature>
<dbReference type="GO" id="GO:0004550">
    <property type="term" value="F:nucleoside diphosphate kinase activity"/>
    <property type="evidence" value="ECO:0007669"/>
    <property type="project" value="TreeGrafter"/>
</dbReference>
<feature type="region of interest" description="Disordered" evidence="10">
    <location>
        <begin position="347"/>
        <end position="379"/>
    </location>
</feature>
<gene>
    <name evidence="12" type="ORF">PSEUBRA_SCAF7g04601</name>
</gene>
<dbReference type="CDD" id="cd01672">
    <property type="entry name" value="TMPK"/>
    <property type="match status" value="1"/>
</dbReference>
<organism evidence="12 13">
    <name type="scientific">Kalmanozyma brasiliensis (strain GHG001)</name>
    <name type="common">Yeast</name>
    <name type="synonym">Pseudozyma brasiliensis</name>
    <dbReference type="NCBI Taxonomy" id="1365824"/>
    <lineage>
        <taxon>Eukaryota</taxon>
        <taxon>Fungi</taxon>
        <taxon>Dikarya</taxon>
        <taxon>Basidiomycota</taxon>
        <taxon>Ustilaginomycotina</taxon>
        <taxon>Ustilaginomycetes</taxon>
        <taxon>Ustilaginales</taxon>
        <taxon>Ustilaginaceae</taxon>
        <taxon>Kalmanozyma</taxon>
    </lineage>
</organism>
<dbReference type="HOGENOM" id="CLU_008149_0_0_1"/>
<dbReference type="InterPro" id="IPR018094">
    <property type="entry name" value="Thymidylate_kinase"/>
</dbReference>
<dbReference type="Proteomes" id="UP000019377">
    <property type="component" value="Unassembled WGS sequence"/>
</dbReference>
<sequence length="866" mass="91818">MISVDEYVTPGEELPEPRYITDAEVGRTASPIPNARPASISAAKFRQAARQRSESGTIPTLDTLQGGPGFVRPQRSRTPSQDLAAMEAALAQTHPNAYRTSVAEKRRSGDPATLSAAASSPSIADDSQRRKRGFFIVVEGLDRAGKSTQVERLAEHLQAKAIKFPERTTAIGIMINSYLAQTSDLDDQAIHLLFSANRWECVSSIKKTLEAGESIVCDRYAFSGIAYSVAKGLSYDWCRNPDVGLPLPDLTMFLDLDAQTAAARGGYGEERYEKLEFQAKVRDAFSRVSQDVKAHGGRWVTIDASKTLDQVTDDIQRAVLRATSSIDRVGAKLGRLFVSERPANVRAGSSSEMYPSMAVPNTKRSSMSSEDFGRRGKSLDQPRININTATTNGNFPANRPTGSPLTYTDQLAAVRAAAAGTLSGLFGGSNVTVDQRSPSIKSENRQPDLDGPSPVNSARGQGYDSARVLANANLREGSGRRRTLIDVIGEIENQPQQATRADHRRSLSAAAETTTPTNEGFPSTFAQAGRARRSTEQGRLSALPTIESSGARPVVAPRSASLTVQPGAGDVAPTAIPTTNPADIAHGDASASGGNIDPNLLSSQHLSMLAMQQNQAEMQEQYMRNYMAMMANPALAQQAHYQLMLQRHQQQYFGRAASAIGPTLSGGNNLGAGANGNGVPPVPTQVSNGPPLAAFMQPAQGVGVQPLENGKGPQKERTRSHKRSLSGGPLYDTPSNGLAATSNGAAPTSTSQPMLSMMMAAPPPIVTSHPSSSGAAAAFAPQAYYAAPHPQMYGGQPMFYPPMMAGGAWGQQPTMTAAAAAAFAGGARPGYAQSRSEIGVPGGLRSQRSSDAALRSQYLKQPSQPK</sequence>
<feature type="region of interest" description="Disordered" evidence="10">
    <location>
        <begin position="494"/>
        <end position="599"/>
    </location>
</feature>
<keyword evidence="6" id="KW-0545">Nucleotide biosynthesis</keyword>
<feature type="compositionally biased region" description="Polar residues" evidence="10">
    <location>
        <begin position="511"/>
        <end position="526"/>
    </location>
</feature>
<proteinExistence type="inferred from homology"/>
<evidence type="ECO:0000256" key="4">
    <source>
        <dbReference type="ARBA" id="ARBA00017144"/>
    </source>
</evidence>
<feature type="region of interest" description="Disordered" evidence="10">
    <location>
        <begin position="829"/>
        <end position="866"/>
    </location>
</feature>
<accession>V5E4F6</accession>
<feature type="region of interest" description="Disordered" evidence="10">
    <location>
        <begin position="425"/>
        <end position="463"/>
    </location>
</feature>
<dbReference type="SUPFAM" id="SSF52540">
    <property type="entry name" value="P-loop containing nucleoside triphosphate hydrolases"/>
    <property type="match status" value="1"/>
</dbReference>
<feature type="region of interest" description="Disordered" evidence="10">
    <location>
        <begin position="703"/>
        <end position="751"/>
    </location>
</feature>
<dbReference type="GO" id="GO:0005524">
    <property type="term" value="F:ATP binding"/>
    <property type="evidence" value="ECO:0007669"/>
    <property type="project" value="UniProtKB-KW"/>
</dbReference>
<name>V5E4F6_KALBG</name>
<dbReference type="GO" id="GO:0005634">
    <property type="term" value="C:nucleus"/>
    <property type="evidence" value="ECO:0007669"/>
    <property type="project" value="TreeGrafter"/>
</dbReference>
<keyword evidence="8" id="KW-0418">Kinase</keyword>
<evidence type="ECO:0000313" key="12">
    <source>
        <dbReference type="EMBL" id="EST05046.1"/>
    </source>
</evidence>
<dbReference type="InterPro" id="IPR039430">
    <property type="entry name" value="Thymidylate_kin-like_dom"/>
</dbReference>
<dbReference type="PANTHER" id="PTHR10344">
    <property type="entry name" value="THYMIDYLATE KINASE"/>
    <property type="match status" value="1"/>
</dbReference>
<dbReference type="NCBIfam" id="TIGR00041">
    <property type="entry name" value="DTMP_kinase"/>
    <property type="match status" value="1"/>
</dbReference>
<dbReference type="EMBL" id="KI545893">
    <property type="protein sequence ID" value="EST05046.1"/>
    <property type="molecule type" value="Genomic_DNA"/>
</dbReference>
<dbReference type="InterPro" id="IPR027417">
    <property type="entry name" value="P-loop_NTPase"/>
</dbReference>
<dbReference type="AlphaFoldDB" id="V5E4F6"/>
<dbReference type="GO" id="GO:0006227">
    <property type="term" value="P:dUDP biosynthetic process"/>
    <property type="evidence" value="ECO:0007669"/>
    <property type="project" value="TreeGrafter"/>
</dbReference>
<keyword evidence="5" id="KW-0808">Transferase</keyword>
<feature type="compositionally biased region" description="Low complexity" evidence="10">
    <location>
        <begin position="110"/>
        <end position="125"/>
    </location>
</feature>
<dbReference type="GO" id="GO:0006233">
    <property type="term" value="P:dTDP biosynthetic process"/>
    <property type="evidence" value="ECO:0007669"/>
    <property type="project" value="InterPro"/>
</dbReference>
<dbReference type="OrthoDB" id="425602at2759"/>
<dbReference type="STRING" id="1365824.V5E4F6"/>